<feature type="transmembrane region" description="Helical" evidence="2">
    <location>
        <begin position="141"/>
        <end position="159"/>
    </location>
</feature>
<reference evidence="3 5" key="1">
    <citation type="submission" date="2015-05" db="EMBL/GenBank/DDBJ databases">
        <title>Genome assembly of Archangium gephyra DSM 2261.</title>
        <authorList>
            <person name="Sharma G."/>
            <person name="Subramanian S."/>
        </authorList>
    </citation>
    <scope>NUCLEOTIDE SEQUENCE [LARGE SCALE GENOMIC DNA]</scope>
    <source>
        <strain evidence="3 5">DSM 2261</strain>
    </source>
</reference>
<reference evidence="4 6" key="2">
    <citation type="submission" date="2018-08" db="EMBL/GenBank/DDBJ databases">
        <title>Genomic Encyclopedia of Archaeal and Bacterial Type Strains, Phase II (KMG-II): from individual species to whole genera.</title>
        <authorList>
            <person name="Goeker M."/>
        </authorList>
    </citation>
    <scope>NUCLEOTIDE SEQUENCE [LARGE SCALE GENOMIC DNA]</scope>
    <source>
        <strain evidence="4 6">DSM 2261</strain>
    </source>
</reference>
<dbReference type="AlphaFoldDB" id="A0AAC8QAY0"/>
<protein>
    <submittedName>
        <fullName evidence="3">Uncharacterized protein</fullName>
    </submittedName>
</protein>
<sequence length="390" mass="41948">MPRASVAMPSVADRTVTPVASAPVTRAAPVSVPVAAPPARQPEHVPTVEYIPSLDSTPAWEKAPASKPEPQAETASDVNPALPVGGAVLLANAVLHLFEFLFLPSVSTDPSLRAAQLAGTLVGVGLDVLLGFSFLRGKTQLRTLGFIRLVVGMFLFGGMSLYQAQYLFTLVVFAFSCGTLVLIWGKPSSFLAGVGLTAVLLAVGVEVIGFQKLSAVQPLSDRARIALRPDLEGRQLGEDESIVGERHPYKLRVPSDGWYRRKGEVSRASDASIDVWLTHPELAGSLMVSVREWNDAEAENLREARDVELRDLRVQYPDFELAETSDNGTPLQDPSIATLSGSAVRNGKPFLFEVSLYKTNDKLLLVKAFAPTAAFEPLHLEGASTTLRPD</sequence>
<proteinExistence type="predicted"/>
<organism evidence="3 5">
    <name type="scientific">Archangium gephyra</name>
    <dbReference type="NCBI Taxonomy" id="48"/>
    <lineage>
        <taxon>Bacteria</taxon>
        <taxon>Pseudomonadati</taxon>
        <taxon>Myxococcota</taxon>
        <taxon>Myxococcia</taxon>
        <taxon>Myxococcales</taxon>
        <taxon>Cystobacterineae</taxon>
        <taxon>Archangiaceae</taxon>
        <taxon>Archangium</taxon>
    </lineage>
</organism>
<feature type="transmembrane region" description="Helical" evidence="2">
    <location>
        <begin position="81"/>
        <end position="102"/>
    </location>
</feature>
<evidence type="ECO:0000313" key="5">
    <source>
        <dbReference type="Proteomes" id="UP000035579"/>
    </source>
</evidence>
<feature type="transmembrane region" description="Helical" evidence="2">
    <location>
        <begin position="190"/>
        <end position="210"/>
    </location>
</feature>
<keyword evidence="2" id="KW-1133">Transmembrane helix</keyword>
<evidence type="ECO:0000313" key="4">
    <source>
        <dbReference type="EMBL" id="REG37642.1"/>
    </source>
</evidence>
<dbReference type="KEGG" id="age:AA314_05904"/>
<keyword evidence="2" id="KW-0812">Transmembrane</keyword>
<dbReference type="Proteomes" id="UP000256345">
    <property type="component" value="Unassembled WGS sequence"/>
</dbReference>
<accession>A0AAC8QAY0</accession>
<feature type="region of interest" description="Disordered" evidence="1">
    <location>
        <begin position="1"/>
        <end position="22"/>
    </location>
</feature>
<dbReference type="Proteomes" id="UP000035579">
    <property type="component" value="Chromosome"/>
</dbReference>
<keyword evidence="2" id="KW-0472">Membrane</keyword>
<evidence type="ECO:0000256" key="1">
    <source>
        <dbReference type="SAM" id="MobiDB-lite"/>
    </source>
</evidence>
<name>A0AAC8QAY0_9BACT</name>
<evidence type="ECO:0000313" key="3">
    <source>
        <dbReference type="EMBL" id="AKJ04278.1"/>
    </source>
</evidence>
<dbReference type="EMBL" id="QUMU01000001">
    <property type="protein sequence ID" value="REG37642.1"/>
    <property type="molecule type" value="Genomic_DNA"/>
</dbReference>
<evidence type="ECO:0000313" key="6">
    <source>
        <dbReference type="Proteomes" id="UP000256345"/>
    </source>
</evidence>
<dbReference type="EMBL" id="CP011509">
    <property type="protein sequence ID" value="AKJ04278.1"/>
    <property type="molecule type" value="Genomic_DNA"/>
</dbReference>
<evidence type="ECO:0000256" key="2">
    <source>
        <dbReference type="SAM" id="Phobius"/>
    </source>
</evidence>
<keyword evidence="6" id="KW-1185">Reference proteome</keyword>
<feature type="transmembrane region" description="Helical" evidence="2">
    <location>
        <begin position="166"/>
        <end position="184"/>
    </location>
</feature>
<gene>
    <name evidence="3" type="ORF">AA314_05904</name>
    <name evidence="4" type="ORF">ATI61_101629</name>
</gene>
<feature type="transmembrane region" description="Helical" evidence="2">
    <location>
        <begin position="114"/>
        <end position="135"/>
    </location>
</feature>